<name>A0A7W9QEF7_9ACTN</name>
<dbReference type="SUPFAM" id="SSF158472">
    <property type="entry name" value="HAMP domain-like"/>
    <property type="match status" value="1"/>
</dbReference>
<evidence type="ECO:0000256" key="10">
    <source>
        <dbReference type="ARBA" id="ARBA00023136"/>
    </source>
</evidence>
<keyword evidence="7 14" id="KW-0418">Kinase</keyword>
<dbReference type="InterPro" id="IPR003660">
    <property type="entry name" value="HAMP_dom"/>
</dbReference>
<dbReference type="InterPro" id="IPR003661">
    <property type="entry name" value="HisK_dim/P_dom"/>
</dbReference>
<evidence type="ECO:0000256" key="5">
    <source>
        <dbReference type="ARBA" id="ARBA00022679"/>
    </source>
</evidence>
<evidence type="ECO:0000259" key="12">
    <source>
        <dbReference type="PROSITE" id="PS50109"/>
    </source>
</evidence>
<dbReference type="SMART" id="SM00388">
    <property type="entry name" value="HisKA"/>
    <property type="match status" value="1"/>
</dbReference>
<dbReference type="EC" id="2.7.13.3" evidence="3"/>
<feature type="domain" description="Histidine kinase" evidence="12">
    <location>
        <begin position="141"/>
        <end position="352"/>
    </location>
</feature>
<evidence type="ECO:0000259" key="13">
    <source>
        <dbReference type="PROSITE" id="PS50885"/>
    </source>
</evidence>
<proteinExistence type="predicted"/>
<dbReference type="Gene3D" id="3.30.565.10">
    <property type="entry name" value="Histidine kinase-like ATPase, C-terminal domain"/>
    <property type="match status" value="1"/>
</dbReference>
<dbReference type="SUPFAM" id="SSF55874">
    <property type="entry name" value="ATPase domain of HSP90 chaperone/DNA topoisomerase II/histidine kinase"/>
    <property type="match status" value="1"/>
</dbReference>
<evidence type="ECO:0000256" key="9">
    <source>
        <dbReference type="ARBA" id="ARBA00023012"/>
    </source>
</evidence>
<dbReference type="PRINTS" id="PR00344">
    <property type="entry name" value="BCTRLSENSOR"/>
</dbReference>
<dbReference type="InterPro" id="IPR050428">
    <property type="entry name" value="TCS_sensor_his_kinase"/>
</dbReference>
<dbReference type="InterPro" id="IPR036890">
    <property type="entry name" value="HATPase_C_sf"/>
</dbReference>
<dbReference type="Pfam" id="PF00512">
    <property type="entry name" value="HisKA"/>
    <property type="match status" value="1"/>
</dbReference>
<evidence type="ECO:0000256" key="11">
    <source>
        <dbReference type="SAM" id="Phobius"/>
    </source>
</evidence>
<organism evidence="14 15">
    <name type="scientific">Streptomyces zagrosensis</name>
    <dbReference type="NCBI Taxonomy" id="1042984"/>
    <lineage>
        <taxon>Bacteria</taxon>
        <taxon>Bacillati</taxon>
        <taxon>Actinomycetota</taxon>
        <taxon>Actinomycetes</taxon>
        <taxon>Kitasatosporales</taxon>
        <taxon>Streptomycetaceae</taxon>
        <taxon>Streptomyces</taxon>
    </lineage>
</organism>
<dbReference type="CDD" id="cd00075">
    <property type="entry name" value="HATPase"/>
    <property type="match status" value="1"/>
</dbReference>
<dbReference type="SMART" id="SM00387">
    <property type="entry name" value="HATPase_c"/>
    <property type="match status" value="1"/>
</dbReference>
<dbReference type="Pfam" id="PF02518">
    <property type="entry name" value="HATPase_c"/>
    <property type="match status" value="1"/>
</dbReference>
<keyword evidence="15" id="KW-1185">Reference proteome</keyword>
<comment type="catalytic activity">
    <reaction evidence="1">
        <text>ATP + protein L-histidine = ADP + protein N-phospho-L-histidine.</text>
        <dbReference type="EC" id="2.7.13.3"/>
    </reaction>
</comment>
<evidence type="ECO:0000313" key="14">
    <source>
        <dbReference type="EMBL" id="MBB5938735.1"/>
    </source>
</evidence>
<dbReference type="SMART" id="SM00304">
    <property type="entry name" value="HAMP"/>
    <property type="match status" value="1"/>
</dbReference>
<dbReference type="InterPro" id="IPR004358">
    <property type="entry name" value="Sig_transdc_His_kin-like_C"/>
</dbReference>
<accession>A0A7W9QEF7</accession>
<dbReference type="Gene3D" id="1.10.287.130">
    <property type="match status" value="1"/>
</dbReference>
<keyword evidence="8 11" id="KW-1133">Transmembrane helix</keyword>
<evidence type="ECO:0000256" key="2">
    <source>
        <dbReference type="ARBA" id="ARBA00004236"/>
    </source>
</evidence>
<evidence type="ECO:0000256" key="8">
    <source>
        <dbReference type="ARBA" id="ARBA00022989"/>
    </source>
</evidence>
<dbReference type="PANTHER" id="PTHR45436:SF5">
    <property type="entry name" value="SENSOR HISTIDINE KINASE TRCS"/>
    <property type="match status" value="1"/>
</dbReference>
<dbReference type="InterPro" id="IPR036097">
    <property type="entry name" value="HisK_dim/P_sf"/>
</dbReference>
<dbReference type="RefSeq" id="WP_184576727.1">
    <property type="nucleotide sequence ID" value="NZ_JACHJL010000018.1"/>
</dbReference>
<reference evidence="14 15" key="1">
    <citation type="submission" date="2020-08" db="EMBL/GenBank/DDBJ databases">
        <title>Genomic Encyclopedia of Type Strains, Phase III (KMG-III): the genomes of soil and plant-associated and newly described type strains.</title>
        <authorList>
            <person name="Whitman W."/>
        </authorList>
    </citation>
    <scope>NUCLEOTIDE SEQUENCE [LARGE SCALE GENOMIC DNA]</scope>
    <source>
        <strain evidence="14 15">CECT 8305</strain>
    </source>
</reference>
<keyword evidence="10 11" id="KW-0472">Membrane</keyword>
<dbReference type="InterPro" id="IPR005467">
    <property type="entry name" value="His_kinase_dom"/>
</dbReference>
<dbReference type="Proteomes" id="UP000588098">
    <property type="component" value="Unassembled WGS sequence"/>
</dbReference>
<gene>
    <name evidence="14" type="ORF">FHS42_005826</name>
</gene>
<dbReference type="PROSITE" id="PS50885">
    <property type="entry name" value="HAMP"/>
    <property type="match status" value="1"/>
</dbReference>
<evidence type="ECO:0000313" key="15">
    <source>
        <dbReference type="Proteomes" id="UP000588098"/>
    </source>
</evidence>
<evidence type="ECO:0000256" key="6">
    <source>
        <dbReference type="ARBA" id="ARBA00022692"/>
    </source>
</evidence>
<evidence type="ECO:0000256" key="3">
    <source>
        <dbReference type="ARBA" id="ARBA00012438"/>
    </source>
</evidence>
<feature type="transmembrane region" description="Helical" evidence="11">
    <location>
        <begin position="12"/>
        <end position="35"/>
    </location>
</feature>
<dbReference type="GO" id="GO:0005886">
    <property type="term" value="C:plasma membrane"/>
    <property type="evidence" value="ECO:0007669"/>
    <property type="project" value="UniProtKB-SubCell"/>
</dbReference>
<evidence type="ECO:0000256" key="4">
    <source>
        <dbReference type="ARBA" id="ARBA00022553"/>
    </source>
</evidence>
<keyword evidence="9" id="KW-0902">Two-component regulatory system</keyword>
<dbReference type="PROSITE" id="PS50109">
    <property type="entry name" value="HIS_KIN"/>
    <property type="match status" value="1"/>
</dbReference>
<dbReference type="CDD" id="cd00082">
    <property type="entry name" value="HisKA"/>
    <property type="match status" value="1"/>
</dbReference>
<keyword evidence="4" id="KW-0597">Phosphoprotein</keyword>
<protein>
    <recommendedName>
        <fullName evidence="3">histidine kinase</fullName>
        <ecNumber evidence="3">2.7.13.3</ecNumber>
    </recommendedName>
</protein>
<dbReference type="Gene3D" id="6.10.340.10">
    <property type="match status" value="1"/>
</dbReference>
<dbReference type="CDD" id="cd06225">
    <property type="entry name" value="HAMP"/>
    <property type="match status" value="1"/>
</dbReference>
<evidence type="ECO:0000256" key="7">
    <source>
        <dbReference type="ARBA" id="ARBA00022777"/>
    </source>
</evidence>
<keyword evidence="5" id="KW-0808">Transferase</keyword>
<feature type="transmembrane region" description="Helical" evidence="11">
    <location>
        <begin position="60"/>
        <end position="79"/>
    </location>
</feature>
<dbReference type="InterPro" id="IPR003594">
    <property type="entry name" value="HATPase_dom"/>
</dbReference>
<evidence type="ECO:0000256" key="1">
    <source>
        <dbReference type="ARBA" id="ARBA00000085"/>
    </source>
</evidence>
<dbReference type="Pfam" id="PF00672">
    <property type="entry name" value="HAMP"/>
    <property type="match status" value="1"/>
</dbReference>
<comment type="caution">
    <text evidence="14">The sequence shown here is derived from an EMBL/GenBank/DDBJ whole genome shotgun (WGS) entry which is preliminary data.</text>
</comment>
<sequence length="352" mass="37634">MKHLGNSLRVRLALFGFLAIYVPALLLFGVVLATATETTHVSSTGARAKETTTVHRSKTALWTIIALGPAAAGLAWWWAGRAVRPIDHVRTVADDIRSADLSRRIALRRGPTEVVTLAASFDGMLDRLEQAAELQRRLIEETSHELRLPLAVLVTNAEVLLAHPEPTVEVYRQGLERSRSAAVRLQAVMNELLVDARGRARTIDRRATDLAAVAHAVVEEVAVPAAAKGIQLLATGAPAAVCLVDEPTVHRAIRNLVDNAVRYAPRDTAVEVAVQVSDAQAAVVVSDEGPGIPADDQARVFQRFWRGQAEPHGTGLGLAIAHQVAVAHGGALTLTSPGPSGSGCTFRFTVHR</sequence>
<dbReference type="EMBL" id="JACHJL010000018">
    <property type="protein sequence ID" value="MBB5938735.1"/>
    <property type="molecule type" value="Genomic_DNA"/>
</dbReference>
<feature type="domain" description="HAMP" evidence="13">
    <location>
        <begin position="80"/>
        <end position="133"/>
    </location>
</feature>
<dbReference type="GO" id="GO:0000155">
    <property type="term" value="F:phosphorelay sensor kinase activity"/>
    <property type="evidence" value="ECO:0007669"/>
    <property type="project" value="InterPro"/>
</dbReference>
<comment type="subcellular location">
    <subcellularLocation>
        <location evidence="2">Cell membrane</location>
    </subcellularLocation>
</comment>
<keyword evidence="6 11" id="KW-0812">Transmembrane</keyword>
<dbReference type="PANTHER" id="PTHR45436">
    <property type="entry name" value="SENSOR HISTIDINE KINASE YKOH"/>
    <property type="match status" value="1"/>
</dbReference>
<dbReference type="AlphaFoldDB" id="A0A7W9QEF7"/>
<dbReference type="SUPFAM" id="SSF47384">
    <property type="entry name" value="Homodimeric domain of signal transducing histidine kinase"/>
    <property type="match status" value="1"/>
</dbReference>